<reference evidence="1" key="1">
    <citation type="submission" date="2022-08" db="UniProtKB">
        <authorList>
            <consortium name="EnsemblMetazoa"/>
        </authorList>
    </citation>
    <scope>IDENTIFICATION</scope>
    <source>
        <strain evidence="1">05x7-T-G4-1.051#20</strain>
    </source>
</reference>
<accession>A0A8W8NZT9</accession>
<protein>
    <submittedName>
        <fullName evidence="1">Uncharacterized protein</fullName>
    </submittedName>
</protein>
<dbReference type="Gene3D" id="2.170.300.10">
    <property type="entry name" value="Tie2 ligand-binding domain superfamily"/>
    <property type="match status" value="1"/>
</dbReference>
<dbReference type="AlphaFoldDB" id="A0A8W8NZT9"/>
<evidence type="ECO:0000313" key="2">
    <source>
        <dbReference type="Proteomes" id="UP000005408"/>
    </source>
</evidence>
<dbReference type="EnsemblMetazoa" id="G8940.1">
    <property type="protein sequence ID" value="G8940.1:cds"/>
    <property type="gene ID" value="G8940"/>
</dbReference>
<proteinExistence type="predicted"/>
<dbReference type="Proteomes" id="UP000005408">
    <property type="component" value="Unassembled WGS sequence"/>
</dbReference>
<organism evidence="1 2">
    <name type="scientific">Magallana gigas</name>
    <name type="common">Pacific oyster</name>
    <name type="synonym">Crassostrea gigas</name>
    <dbReference type="NCBI Taxonomy" id="29159"/>
    <lineage>
        <taxon>Eukaryota</taxon>
        <taxon>Metazoa</taxon>
        <taxon>Spiralia</taxon>
        <taxon>Lophotrochozoa</taxon>
        <taxon>Mollusca</taxon>
        <taxon>Bivalvia</taxon>
        <taxon>Autobranchia</taxon>
        <taxon>Pteriomorphia</taxon>
        <taxon>Ostreida</taxon>
        <taxon>Ostreoidea</taxon>
        <taxon>Ostreidae</taxon>
        <taxon>Magallana</taxon>
    </lineage>
</organism>
<sequence length="232" mass="25638">MLSKVPFFIFFSSGPKTFSLFTLTSTLRFCLCALSISKNVPAAENRSCLGFDGFVCCDGYLLDQTTGQCKRCPPGYHLKNCSKQCSAPNYGEECQSVCQCPDVYCHFAEGCSQHVNSYNSYQPQVTTTENTARQKTFSSTKSTSNLTVSYWTEGETVPTLFPYNNYKTCALRSTTNSTSVNSNVDIPSNQNNGEYTAFTNLYEDDNGPYLVGEVEAQYTEPSPTAQIQSDAE</sequence>
<keyword evidence="2" id="KW-1185">Reference proteome</keyword>
<name>A0A8W8NZT9_MAGGI</name>
<evidence type="ECO:0000313" key="1">
    <source>
        <dbReference type="EnsemblMetazoa" id="G8940.1:cds"/>
    </source>
</evidence>